<comment type="caution">
    <text evidence="1">The sequence shown here is derived from an EMBL/GenBank/DDBJ whole genome shotgun (WGS) entry which is preliminary data.</text>
</comment>
<protein>
    <submittedName>
        <fullName evidence="1">Uncharacterized protein</fullName>
    </submittedName>
</protein>
<organism evidence="1 2">
    <name type="scientific">Sinorhizobium alkalisoli</name>
    <dbReference type="NCBI Taxonomy" id="1752398"/>
    <lineage>
        <taxon>Bacteria</taxon>
        <taxon>Pseudomonadati</taxon>
        <taxon>Pseudomonadota</taxon>
        <taxon>Alphaproteobacteria</taxon>
        <taxon>Hyphomicrobiales</taxon>
        <taxon>Rhizobiaceae</taxon>
        <taxon>Sinorhizobium/Ensifer group</taxon>
        <taxon>Sinorhizobium</taxon>
    </lineage>
</organism>
<dbReference type="STRING" id="1752398.A8M32_01455"/>
<name>A0A1E3VHP3_9HYPH</name>
<evidence type="ECO:0000313" key="1">
    <source>
        <dbReference type="EMBL" id="ODR93088.1"/>
    </source>
</evidence>
<dbReference type="Proteomes" id="UP000094342">
    <property type="component" value="Unassembled WGS sequence"/>
</dbReference>
<reference evidence="2" key="1">
    <citation type="submission" date="2016-05" db="EMBL/GenBank/DDBJ databases">
        <authorList>
            <person name="Li Y."/>
        </authorList>
    </citation>
    <scope>NUCLEOTIDE SEQUENCE [LARGE SCALE GENOMIC DNA]</scope>
    <source>
        <strain evidence="2">YIC4027</strain>
    </source>
</reference>
<dbReference type="EMBL" id="LYBW01000033">
    <property type="protein sequence ID" value="ODR93088.1"/>
    <property type="molecule type" value="Genomic_DNA"/>
</dbReference>
<dbReference type="RefSeq" id="WP_069456632.1">
    <property type="nucleotide sequence ID" value="NZ_CP034911.1"/>
</dbReference>
<accession>A0A1E3VHP3</accession>
<sequence length="81" mass="8871">MLLVANFLAKARFTSAILASFFTHSLRPRLAFNMAPLRPVAPFLGPISMKGIRLMFDLIYVALAVGGFLAFAVAVRACERL</sequence>
<gene>
    <name evidence="1" type="ORF">A8M32_01455</name>
</gene>
<keyword evidence="2" id="KW-1185">Reference proteome</keyword>
<evidence type="ECO:0000313" key="2">
    <source>
        <dbReference type="Proteomes" id="UP000094342"/>
    </source>
</evidence>
<dbReference type="AlphaFoldDB" id="A0A1E3VHP3"/>
<proteinExistence type="predicted"/>